<evidence type="ECO:0000256" key="1">
    <source>
        <dbReference type="ARBA" id="ARBA00006484"/>
    </source>
</evidence>
<dbReference type="InterPro" id="IPR020904">
    <property type="entry name" value="Sc_DH/Rdtase_CS"/>
</dbReference>
<dbReference type="PROSITE" id="PS00061">
    <property type="entry name" value="ADH_SHORT"/>
    <property type="match status" value="1"/>
</dbReference>
<dbReference type="InterPro" id="IPR036291">
    <property type="entry name" value="NAD(P)-bd_dom_sf"/>
</dbReference>
<proteinExistence type="inferred from homology"/>
<protein>
    <submittedName>
        <fullName evidence="4">3-oxoacyl-ACP reductase</fullName>
        <ecNumber evidence="4">1.1.1.100</ecNumber>
    </submittedName>
</protein>
<dbReference type="SUPFAM" id="SSF51735">
    <property type="entry name" value="NAD(P)-binding Rossmann-fold domains"/>
    <property type="match status" value="1"/>
</dbReference>
<gene>
    <name evidence="4" type="primary">fabG</name>
    <name evidence="4" type="ORF">CEJ45_01465</name>
</gene>
<reference evidence="4 5" key="1">
    <citation type="journal article" date="2010" name="Int. J. Syst. Evol. Microbiol.">
        <title>Reclassification of Herbaspirillum putei as a later heterotypic synonym of Herbaspirillum huttiense, with the description of H. huttiense subsp. huttiense subsp. nov. and H. huttiense subsp. putei subsp. nov., comb. nov., and description of Herbaspirillum aquaticum sp. nov.</title>
        <authorList>
            <person name="Dobritsa A.P."/>
            <person name="Reddy M.C."/>
            <person name="Samadpour M."/>
        </authorList>
    </citation>
    <scope>NUCLEOTIDE SEQUENCE [LARGE SCALE GENOMIC DNA]</scope>
    <source>
        <strain evidence="4 5">IEH 4430</strain>
    </source>
</reference>
<dbReference type="EC" id="1.1.1.100" evidence="4"/>
<dbReference type="Proteomes" id="UP000214747">
    <property type="component" value="Unassembled WGS sequence"/>
</dbReference>
<dbReference type="GO" id="GO:0004316">
    <property type="term" value="F:3-oxoacyl-[acyl-carrier-protein] reductase (NADPH) activity"/>
    <property type="evidence" value="ECO:0007669"/>
    <property type="project" value="UniProtKB-EC"/>
</dbReference>
<dbReference type="InterPro" id="IPR002347">
    <property type="entry name" value="SDR_fam"/>
</dbReference>
<dbReference type="NCBIfam" id="NF005559">
    <property type="entry name" value="PRK07231.1"/>
    <property type="match status" value="1"/>
</dbReference>
<dbReference type="Pfam" id="PF13561">
    <property type="entry name" value="adh_short_C2"/>
    <property type="match status" value="1"/>
</dbReference>
<dbReference type="PRINTS" id="PR00080">
    <property type="entry name" value="SDRFAMILY"/>
</dbReference>
<name>A0A225SZR3_9BURK</name>
<dbReference type="SMART" id="SM00822">
    <property type="entry name" value="PKS_KR"/>
    <property type="match status" value="1"/>
</dbReference>
<organism evidence="4 5">
    <name type="scientific">Herbaspirillum aquaticum</name>
    <dbReference type="NCBI Taxonomy" id="568783"/>
    <lineage>
        <taxon>Bacteria</taxon>
        <taxon>Pseudomonadati</taxon>
        <taxon>Pseudomonadota</taxon>
        <taxon>Betaproteobacteria</taxon>
        <taxon>Burkholderiales</taxon>
        <taxon>Oxalobacteraceae</taxon>
        <taxon>Herbaspirillum</taxon>
    </lineage>
</organism>
<evidence type="ECO:0000313" key="4">
    <source>
        <dbReference type="EMBL" id="OWY36787.1"/>
    </source>
</evidence>
<dbReference type="PANTHER" id="PTHR43639">
    <property type="entry name" value="OXIDOREDUCTASE, SHORT-CHAIN DEHYDROGENASE/REDUCTASE FAMILY (AFU_ORTHOLOGUE AFUA_5G02870)"/>
    <property type="match status" value="1"/>
</dbReference>
<feature type="domain" description="Ketoreductase" evidence="3">
    <location>
        <begin position="7"/>
        <end position="150"/>
    </location>
</feature>
<evidence type="ECO:0000256" key="2">
    <source>
        <dbReference type="ARBA" id="ARBA00023002"/>
    </source>
</evidence>
<evidence type="ECO:0000259" key="3">
    <source>
        <dbReference type="SMART" id="SM00822"/>
    </source>
</evidence>
<dbReference type="Gene3D" id="3.40.50.720">
    <property type="entry name" value="NAD(P)-binding Rossmann-like Domain"/>
    <property type="match status" value="1"/>
</dbReference>
<evidence type="ECO:0000313" key="5">
    <source>
        <dbReference type="Proteomes" id="UP000214747"/>
    </source>
</evidence>
<keyword evidence="5" id="KW-1185">Reference proteome</keyword>
<dbReference type="PANTHER" id="PTHR43639:SF1">
    <property type="entry name" value="SHORT-CHAIN DEHYDROGENASE_REDUCTASE FAMILY PROTEIN"/>
    <property type="match status" value="1"/>
</dbReference>
<dbReference type="FunFam" id="3.40.50.720:FF:000084">
    <property type="entry name" value="Short-chain dehydrogenase reductase"/>
    <property type="match status" value="1"/>
</dbReference>
<dbReference type="EMBL" id="NJGV01000001">
    <property type="protein sequence ID" value="OWY36787.1"/>
    <property type="molecule type" value="Genomic_DNA"/>
</dbReference>
<comment type="caution">
    <text evidence="4">The sequence shown here is derived from an EMBL/GenBank/DDBJ whole genome shotgun (WGS) entry which is preliminary data.</text>
</comment>
<sequence>MSQLAGKVAIVTGAAGGFGAEIARAYVREGASVLIADINGEGAQALAAQLGPKAAAATCDVTSAAAVQAAVRLCVERFGIPDIVVNNAGATHRNQPMLQVDEQTFDRVFAINVKSIFHMTHAVVPLLRERNQGEPGRGGVILNVGSVAGIRPRPGLTWYNSSKGAVNMLSKSMAVELAPDRIRVNAICPVMGATGLLEQFMGMPDTPENRARFISTIPLGRMCEATDVANVAVFLATDASHFLTGMEVPVDGGRVI</sequence>
<keyword evidence="2 4" id="KW-0560">Oxidoreductase</keyword>
<accession>A0A225SZR3</accession>
<dbReference type="InterPro" id="IPR057326">
    <property type="entry name" value="KR_dom"/>
</dbReference>
<comment type="similarity">
    <text evidence="1">Belongs to the short-chain dehydrogenases/reductases (SDR) family.</text>
</comment>
<dbReference type="RefSeq" id="WP_088753470.1">
    <property type="nucleotide sequence ID" value="NZ_JARJFG010000001.1"/>
</dbReference>
<dbReference type="AlphaFoldDB" id="A0A225SZR3"/>
<dbReference type="PRINTS" id="PR00081">
    <property type="entry name" value="GDHRDH"/>
</dbReference>